<reference evidence="2" key="1">
    <citation type="submission" date="2024-02" db="EMBL/GenBank/DDBJ databases">
        <title>Complete genome sequence of Xanthomonas sp. 10-10.</title>
        <authorList>
            <person name="Biessy A."/>
            <person name="Ciotola M."/>
            <person name="Cadieux M."/>
            <person name="Soufiane B."/>
            <person name="Laforest M."/>
            <person name="Filion M."/>
        </authorList>
    </citation>
    <scope>NUCLEOTIDE SEQUENCE</scope>
    <source>
        <strain evidence="2">10-10</strain>
    </source>
</reference>
<organism evidence="2">
    <name type="scientific">Xanthomonas sp. 10-10</name>
    <dbReference type="NCBI Taxonomy" id="3115848"/>
    <lineage>
        <taxon>Bacteria</taxon>
        <taxon>Pseudomonadati</taxon>
        <taxon>Pseudomonadota</taxon>
        <taxon>Gammaproteobacteria</taxon>
        <taxon>Lysobacterales</taxon>
        <taxon>Lysobacteraceae</taxon>
        <taxon>Xanthomonas</taxon>
    </lineage>
</organism>
<sequence length="396" mass="43724">MKIKRRSLCFFEIEEQTQPDLSALLRGVVRLAPATSISLLCSLTGERLELTAEELYFIASLPADWIEGSSVSKSSLPEGSLSRLIGIGALLSDDASDEKSATLTLAEKTRKEIGWHPLAHLYHGMTRWNDKRTPDPTEDMGIEHRQAQLMRHAAVHGAIPTHFPMHPVGPHKVALSECLSPDNFEEVLLQRKTTRHFDRSIALPEAKFSRLLHLTFGAIGKEDLAPGMTALRRTSPSGGALHPIEAYPLIMNVEGVEPGLYHYESGNHHLNCLKPMALEDARKLAEALVIGQTYFAEAAALVFHVARLDRHHWKYRNHPKAYRAVTLDSGHLSQTFYLLATHLGLGAFYTAAVNDANLEKLLGLDSLKNMVVGANGIGVIDSSKNNLHLLPVPLFN</sequence>
<evidence type="ECO:0000259" key="1">
    <source>
        <dbReference type="Pfam" id="PF00881"/>
    </source>
</evidence>
<name>A0AAU7P9J7_9XANT</name>
<accession>A0AAU7P9J7</accession>
<dbReference type="RefSeq" id="WP_349656704.1">
    <property type="nucleotide sequence ID" value="NZ_CP144460.1"/>
</dbReference>
<dbReference type="PANTHER" id="PTHR43745">
    <property type="entry name" value="NITROREDUCTASE MJ1384-RELATED"/>
    <property type="match status" value="1"/>
</dbReference>
<dbReference type="Gene3D" id="3.40.109.10">
    <property type="entry name" value="NADH Oxidase"/>
    <property type="match status" value="1"/>
</dbReference>
<dbReference type="AlphaFoldDB" id="A0AAU7P9J7"/>
<evidence type="ECO:0000313" key="2">
    <source>
        <dbReference type="EMBL" id="XBS38297.1"/>
    </source>
</evidence>
<protein>
    <submittedName>
        <fullName evidence="2">Peptide maturation dehydrogenase</fullName>
    </submittedName>
</protein>
<dbReference type="InterPro" id="IPR020051">
    <property type="entry name" value="SagB-type_dehydrogenase"/>
</dbReference>
<dbReference type="InterPro" id="IPR029479">
    <property type="entry name" value="Nitroreductase"/>
</dbReference>
<dbReference type="InterPro" id="IPR052544">
    <property type="entry name" value="Bacteriocin_Proc_Enz"/>
</dbReference>
<dbReference type="PANTHER" id="PTHR43745:SF2">
    <property type="entry name" value="NITROREDUCTASE MJ1384-RELATED"/>
    <property type="match status" value="1"/>
</dbReference>
<dbReference type="GO" id="GO:0016491">
    <property type="term" value="F:oxidoreductase activity"/>
    <property type="evidence" value="ECO:0007669"/>
    <property type="project" value="InterPro"/>
</dbReference>
<dbReference type="NCBIfam" id="TIGR03605">
    <property type="entry name" value="antibiot_sagB"/>
    <property type="match status" value="1"/>
</dbReference>
<dbReference type="EMBL" id="CP144460">
    <property type="protein sequence ID" value="XBS38297.1"/>
    <property type="molecule type" value="Genomic_DNA"/>
</dbReference>
<gene>
    <name evidence="2" type="ORF">VZ068_01770</name>
</gene>
<dbReference type="Pfam" id="PF00881">
    <property type="entry name" value="Nitroreductase"/>
    <property type="match status" value="1"/>
</dbReference>
<proteinExistence type="predicted"/>
<dbReference type="SUPFAM" id="SSF55469">
    <property type="entry name" value="FMN-dependent nitroreductase-like"/>
    <property type="match status" value="1"/>
</dbReference>
<feature type="domain" description="Nitroreductase" evidence="1">
    <location>
        <begin position="189"/>
        <end position="373"/>
    </location>
</feature>
<dbReference type="NCBIfam" id="TIGR04511">
    <property type="entry name" value="SagB_rel_DH_2"/>
    <property type="match status" value="1"/>
</dbReference>
<dbReference type="CDD" id="cd02142">
    <property type="entry name" value="McbC_SagB-like_oxidoreductase"/>
    <property type="match status" value="1"/>
</dbReference>
<dbReference type="InterPro" id="IPR030965">
    <property type="entry name" value="SagB-rel_DH_2"/>
</dbReference>
<dbReference type="InterPro" id="IPR000415">
    <property type="entry name" value="Nitroreductase-like"/>
</dbReference>